<dbReference type="AlphaFoldDB" id="A0A919N8G2"/>
<dbReference type="RefSeq" id="WP_203681574.1">
    <property type="nucleotide sequence ID" value="NZ_BOMW01000035.1"/>
</dbReference>
<dbReference type="InterPro" id="IPR054202">
    <property type="entry name" value="DUF6907"/>
</dbReference>
<dbReference type="Proteomes" id="UP000629619">
    <property type="component" value="Unassembled WGS sequence"/>
</dbReference>
<sequence length="169" mass="19534">MKAPRVTWIQAQFLRVDTQVKTEDGWQTIRGLVVFADADQVTVFTDQCDDEKTNGWRYRFNQLVQWRAAAVVARCPEWCTEHYDGGERMQERNHSSFPQSVIVVGACTGEPRELGFWLERRDYRETGGSETVGVLEVGRIAEDVELTPDQMRLLAKRLRRLADQTDGRR</sequence>
<proteinExistence type="predicted"/>
<evidence type="ECO:0000313" key="2">
    <source>
        <dbReference type="Proteomes" id="UP000629619"/>
    </source>
</evidence>
<accession>A0A919N8G2</accession>
<dbReference type="Pfam" id="PF21848">
    <property type="entry name" value="DUF6907"/>
    <property type="match status" value="1"/>
</dbReference>
<organism evidence="1 2">
    <name type="scientific">Actinoplanes siamensis</name>
    <dbReference type="NCBI Taxonomy" id="1223317"/>
    <lineage>
        <taxon>Bacteria</taxon>
        <taxon>Bacillati</taxon>
        <taxon>Actinomycetota</taxon>
        <taxon>Actinomycetes</taxon>
        <taxon>Micromonosporales</taxon>
        <taxon>Micromonosporaceae</taxon>
        <taxon>Actinoplanes</taxon>
    </lineage>
</organism>
<dbReference type="EMBL" id="BOMW01000035">
    <property type="protein sequence ID" value="GIF06356.1"/>
    <property type="molecule type" value="Genomic_DNA"/>
</dbReference>
<name>A0A919N8G2_9ACTN</name>
<comment type="caution">
    <text evidence="1">The sequence shown here is derived from an EMBL/GenBank/DDBJ whole genome shotgun (WGS) entry which is preliminary data.</text>
</comment>
<evidence type="ECO:0000313" key="1">
    <source>
        <dbReference type="EMBL" id="GIF06356.1"/>
    </source>
</evidence>
<keyword evidence="2" id="KW-1185">Reference proteome</keyword>
<gene>
    <name evidence="1" type="ORF">Asi03nite_38940</name>
</gene>
<protein>
    <submittedName>
        <fullName evidence="1">Uncharacterized protein</fullName>
    </submittedName>
</protein>
<reference evidence="1" key="1">
    <citation type="submission" date="2021-01" db="EMBL/GenBank/DDBJ databases">
        <title>Whole genome shotgun sequence of Actinoplanes siamensis NBRC 109076.</title>
        <authorList>
            <person name="Komaki H."/>
            <person name="Tamura T."/>
        </authorList>
    </citation>
    <scope>NUCLEOTIDE SEQUENCE</scope>
    <source>
        <strain evidence="1">NBRC 109076</strain>
    </source>
</reference>